<evidence type="ECO:0000313" key="4">
    <source>
        <dbReference type="Proteomes" id="UP000605784"/>
    </source>
</evidence>
<organism evidence="3 4">
    <name type="scientific">Haloarcula pellucida</name>
    <dbReference type="NCBI Taxonomy" id="1427151"/>
    <lineage>
        <taxon>Archaea</taxon>
        <taxon>Methanobacteriati</taxon>
        <taxon>Methanobacteriota</taxon>
        <taxon>Stenosarchaea group</taxon>
        <taxon>Halobacteria</taxon>
        <taxon>Halobacteriales</taxon>
        <taxon>Haloarculaceae</taxon>
        <taxon>Haloarcula</taxon>
    </lineage>
</organism>
<gene>
    <name evidence="3" type="ORF">GCM10009030_05880</name>
</gene>
<feature type="transmembrane region" description="Helical" evidence="1">
    <location>
        <begin position="154"/>
        <end position="173"/>
    </location>
</feature>
<feature type="transmembrane region" description="Helical" evidence="1">
    <location>
        <begin position="21"/>
        <end position="43"/>
    </location>
</feature>
<keyword evidence="1" id="KW-1133">Transmembrane helix</keyword>
<proteinExistence type="predicted"/>
<comment type="caution">
    <text evidence="3">The sequence shown here is derived from an EMBL/GenBank/DDBJ whole genome shotgun (WGS) entry which is preliminary data.</text>
</comment>
<dbReference type="InterPro" id="IPR058381">
    <property type="entry name" value="DUF8068"/>
</dbReference>
<feature type="transmembrane region" description="Helical" evidence="1">
    <location>
        <begin position="127"/>
        <end position="148"/>
    </location>
</feature>
<dbReference type="Pfam" id="PF26265">
    <property type="entry name" value="DUF8068"/>
    <property type="match status" value="1"/>
</dbReference>
<feature type="transmembrane region" description="Helical" evidence="1">
    <location>
        <begin position="180"/>
        <end position="200"/>
    </location>
</feature>
<evidence type="ECO:0000259" key="2">
    <source>
        <dbReference type="Pfam" id="PF26265"/>
    </source>
</evidence>
<name>A0A830GJQ6_9EURY</name>
<feature type="transmembrane region" description="Helical" evidence="1">
    <location>
        <begin position="81"/>
        <end position="98"/>
    </location>
</feature>
<dbReference type="RefSeq" id="WP_310914996.1">
    <property type="nucleotide sequence ID" value="NZ_BMOU01000001.1"/>
</dbReference>
<feature type="transmembrane region" description="Helical" evidence="1">
    <location>
        <begin position="206"/>
        <end position="227"/>
    </location>
</feature>
<dbReference type="AlphaFoldDB" id="A0A830GJQ6"/>
<sequence>MSTRPTLRAVLPRMAGVDHRRAAVAATALAAVALAGRFLAALIVNVPTAPATAPVGLLTPAATALAALAALVVGLTERTPVAGVGLLFVGVFGLLSLVSPAVTTPAAVAVVAGTAVVTVAHRSQLDAGTGAVAGLLGLALAVGLASGVGGVASLRPLASTLALAGIGVTPVVAATDTSALVRGCLAFGAVVVVGLSMPFVAGAVTLVGTGAVGTSLPVVALAAGGAVTTASAAGRERRWALLAAVALLAFAGVPVTLGRAVPFALGVAALVSLEVGR</sequence>
<evidence type="ECO:0000256" key="1">
    <source>
        <dbReference type="SAM" id="Phobius"/>
    </source>
</evidence>
<dbReference type="EMBL" id="BMOU01000001">
    <property type="protein sequence ID" value="GGN87312.1"/>
    <property type="molecule type" value="Genomic_DNA"/>
</dbReference>
<feature type="transmembrane region" description="Helical" evidence="1">
    <location>
        <begin position="239"/>
        <end position="257"/>
    </location>
</feature>
<feature type="domain" description="DUF8068" evidence="2">
    <location>
        <begin position="24"/>
        <end position="271"/>
    </location>
</feature>
<keyword evidence="1" id="KW-0812">Transmembrane</keyword>
<dbReference type="Proteomes" id="UP000605784">
    <property type="component" value="Unassembled WGS sequence"/>
</dbReference>
<reference evidence="3" key="2">
    <citation type="submission" date="2020-09" db="EMBL/GenBank/DDBJ databases">
        <authorList>
            <person name="Sun Q."/>
            <person name="Ohkuma M."/>
        </authorList>
    </citation>
    <scope>NUCLEOTIDE SEQUENCE</scope>
    <source>
        <strain evidence="3">JCM 17820</strain>
    </source>
</reference>
<feature type="transmembrane region" description="Helical" evidence="1">
    <location>
        <begin position="104"/>
        <end position="120"/>
    </location>
</feature>
<keyword evidence="1" id="KW-0472">Membrane</keyword>
<reference evidence="3" key="1">
    <citation type="journal article" date="2014" name="Int. J. Syst. Evol. Microbiol.">
        <title>Complete genome sequence of Corynebacterium casei LMG S-19264T (=DSM 44701T), isolated from a smear-ripened cheese.</title>
        <authorList>
            <consortium name="US DOE Joint Genome Institute (JGI-PGF)"/>
            <person name="Walter F."/>
            <person name="Albersmeier A."/>
            <person name="Kalinowski J."/>
            <person name="Ruckert C."/>
        </authorList>
    </citation>
    <scope>NUCLEOTIDE SEQUENCE</scope>
    <source>
        <strain evidence="3">JCM 17820</strain>
    </source>
</reference>
<evidence type="ECO:0000313" key="3">
    <source>
        <dbReference type="EMBL" id="GGN87312.1"/>
    </source>
</evidence>
<protein>
    <recommendedName>
        <fullName evidence="2">DUF8068 domain-containing protein</fullName>
    </recommendedName>
</protein>
<keyword evidence="4" id="KW-1185">Reference proteome</keyword>
<accession>A0A830GJQ6</accession>
<feature type="transmembrane region" description="Helical" evidence="1">
    <location>
        <begin position="55"/>
        <end position="74"/>
    </location>
</feature>